<evidence type="ECO:0000313" key="1">
    <source>
        <dbReference type="EMBL" id="MFL9842184.1"/>
    </source>
</evidence>
<name>A0ABW8YPN4_9SPHN</name>
<sequence>MLEKLKRRFDKRRLVLIAALALVALYVGWRTGAFETQPEQKPCVAGRNEIKDSSGKVVQVTRTTCFEDKAG</sequence>
<protein>
    <submittedName>
        <fullName evidence="1">Uncharacterized protein</fullName>
    </submittedName>
</protein>
<comment type="caution">
    <text evidence="1">The sequence shown here is derived from an EMBL/GenBank/DDBJ whole genome shotgun (WGS) entry which is preliminary data.</text>
</comment>
<dbReference type="Proteomes" id="UP001629244">
    <property type="component" value="Unassembled WGS sequence"/>
</dbReference>
<dbReference type="RefSeq" id="WP_408079587.1">
    <property type="nucleotide sequence ID" value="NZ_JBELQC010000002.1"/>
</dbReference>
<dbReference type="EMBL" id="JBELQC010000002">
    <property type="protein sequence ID" value="MFL9842184.1"/>
    <property type="molecule type" value="Genomic_DNA"/>
</dbReference>
<proteinExistence type="predicted"/>
<reference evidence="1 2" key="1">
    <citation type="submission" date="2024-06" db="EMBL/GenBank/DDBJ databases">
        <authorList>
            <person name="Kaempfer P."/>
            <person name="Viver T."/>
        </authorList>
    </citation>
    <scope>NUCLEOTIDE SEQUENCE [LARGE SCALE GENOMIC DNA]</scope>
    <source>
        <strain evidence="1 2">ST-64</strain>
    </source>
</reference>
<keyword evidence="2" id="KW-1185">Reference proteome</keyword>
<accession>A0ABW8YPN4</accession>
<evidence type="ECO:0000313" key="2">
    <source>
        <dbReference type="Proteomes" id="UP001629244"/>
    </source>
</evidence>
<organism evidence="1 2">
    <name type="scientific">Sphingomonas plantiphila</name>
    <dbReference type="NCBI Taxonomy" id="3163295"/>
    <lineage>
        <taxon>Bacteria</taxon>
        <taxon>Pseudomonadati</taxon>
        <taxon>Pseudomonadota</taxon>
        <taxon>Alphaproteobacteria</taxon>
        <taxon>Sphingomonadales</taxon>
        <taxon>Sphingomonadaceae</taxon>
        <taxon>Sphingomonas</taxon>
    </lineage>
</organism>
<gene>
    <name evidence="1" type="ORF">ABS767_14525</name>
</gene>